<dbReference type="Proteomes" id="UP000727407">
    <property type="component" value="Unassembled WGS sequence"/>
</dbReference>
<feature type="transmembrane region" description="Helical" evidence="7">
    <location>
        <begin position="58"/>
        <end position="87"/>
    </location>
</feature>
<evidence type="ECO:0000313" key="8">
    <source>
        <dbReference type="EMBL" id="KAF5904937.1"/>
    </source>
</evidence>
<keyword evidence="5 7" id="KW-0472">Membrane</keyword>
<evidence type="ECO:0000256" key="5">
    <source>
        <dbReference type="ARBA" id="ARBA00023136"/>
    </source>
</evidence>
<dbReference type="PANTHER" id="PTHR22730">
    <property type="entry name" value="PROMININ PROM PROTEIN"/>
    <property type="match status" value="1"/>
</dbReference>
<keyword evidence="9" id="KW-1185">Reference proteome</keyword>
<comment type="similarity">
    <text evidence="2">Belongs to the prominin family.</text>
</comment>
<evidence type="ECO:0000256" key="6">
    <source>
        <dbReference type="ARBA" id="ARBA00023180"/>
    </source>
</evidence>
<dbReference type="GO" id="GO:0005929">
    <property type="term" value="C:cilium"/>
    <property type="evidence" value="ECO:0007669"/>
    <property type="project" value="TreeGrafter"/>
</dbReference>
<feature type="non-terminal residue" evidence="8">
    <location>
        <position position="1"/>
    </location>
</feature>
<keyword evidence="6" id="KW-0325">Glycoprotein</keyword>
<evidence type="ECO:0000256" key="1">
    <source>
        <dbReference type="ARBA" id="ARBA00004475"/>
    </source>
</evidence>
<name>A0A8J4X5S5_CLAMG</name>
<organism evidence="8 9">
    <name type="scientific">Clarias magur</name>
    <name type="common">Asian catfish</name>
    <name type="synonym">Macropteronotus magur</name>
    <dbReference type="NCBI Taxonomy" id="1594786"/>
    <lineage>
        <taxon>Eukaryota</taxon>
        <taxon>Metazoa</taxon>
        <taxon>Chordata</taxon>
        <taxon>Craniata</taxon>
        <taxon>Vertebrata</taxon>
        <taxon>Euteleostomi</taxon>
        <taxon>Actinopterygii</taxon>
        <taxon>Neopterygii</taxon>
        <taxon>Teleostei</taxon>
        <taxon>Ostariophysi</taxon>
        <taxon>Siluriformes</taxon>
        <taxon>Clariidae</taxon>
        <taxon>Clarias</taxon>
    </lineage>
</organism>
<dbReference type="EMBL" id="QNUK01000050">
    <property type="protein sequence ID" value="KAF5904937.1"/>
    <property type="molecule type" value="Genomic_DNA"/>
</dbReference>
<evidence type="ECO:0000256" key="7">
    <source>
        <dbReference type="SAM" id="Phobius"/>
    </source>
</evidence>
<evidence type="ECO:0000256" key="3">
    <source>
        <dbReference type="ARBA" id="ARBA00022692"/>
    </source>
</evidence>
<keyword evidence="4 7" id="KW-1133">Transmembrane helix</keyword>
<dbReference type="OrthoDB" id="6229420at2759"/>
<dbReference type="GO" id="GO:0009986">
    <property type="term" value="C:cell surface"/>
    <property type="evidence" value="ECO:0007669"/>
    <property type="project" value="TreeGrafter"/>
</dbReference>
<dbReference type="GO" id="GO:0015485">
    <property type="term" value="F:cholesterol binding"/>
    <property type="evidence" value="ECO:0007669"/>
    <property type="project" value="TreeGrafter"/>
</dbReference>
<gene>
    <name evidence="8" type="ORF">DAT39_005347</name>
</gene>
<keyword evidence="3 7" id="KW-0812">Transmembrane</keyword>
<reference evidence="8" key="1">
    <citation type="submission" date="2020-07" db="EMBL/GenBank/DDBJ databases">
        <title>Clarias magur genome sequencing, assembly and annotation.</title>
        <authorList>
            <person name="Kushwaha B."/>
            <person name="Kumar R."/>
            <person name="Das P."/>
            <person name="Joshi C.G."/>
            <person name="Kumar D."/>
            <person name="Nagpure N.S."/>
            <person name="Pandey M."/>
            <person name="Agarwal S."/>
            <person name="Srivastava S."/>
            <person name="Singh M."/>
            <person name="Sahoo L."/>
            <person name="Jayasankar P."/>
            <person name="Meher P.K."/>
            <person name="Koringa P.G."/>
            <person name="Iquebal M.A."/>
            <person name="Das S.P."/>
            <person name="Bit A."/>
            <person name="Patnaik S."/>
            <person name="Patel N."/>
            <person name="Shah T.M."/>
            <person name="Hinsu A."/>
            <person name="Jena J.K."/>
        </authorList>
    </citation>
    <scope>NUCLEOTIDE SEQUENCE</scope>
    <source>
        <strain evidence="8">CIFAMagur01</strain>
        <tissue evidence="8">Testis</tissue>
    </source>
</reference>
<feature type="transmembrane region" description="Helical" evidence="7">
    <location>
        <begin position="753"/>
        <end position="772"/>
    </location>
</feature>
<feature type="non-terminal residue" evidence="8">
    <location>
        <position position="797"/>
    </location>
</feature>
<protein>
    <submittedName>
        <fullName evidence="8">Prominin-1 isoform X3</fullName>
    </submittedName>
</protein>
<accession>A0A8J4X5S5</accession>
<dbReference type="InterPro" id="IPR008795">
    <property type="entry name" value="Prominin"/>
</dbReference>
<dbReference type="AlphaFoldDB" id="A0A8J4X5S5"/>
<dbReference type="GO" id="GO:0071914">
    <property type="term" value="C:prominosome"/>
    <property type="evidence" value="ECO:0007669"/>
    <property type="project" value="TreeGrafter"/>
</dbReference>
<comment type="subcellular location">
    <subcellularLocation>
        <location evidence="1">Cell projection</location>
        <location evidence="1">Microvillus membrane</location>
        <topology evidence="1">Multi-pass membrane protein</topology>
    </subcellularLocation>
</comment>
<feature type="transmembrane region" description="Helical" evidence="7">
    <location>
        <begin position="108"/>
        <end position="130"/>
    </location>
</feature>
<evidence type="ECO:0000313" key="9">
    <source>
        <dbReference type="Proteomes" id="UP000727407"/>
    </source>
</evidence>
<sequence>AESSPSTGLTAMQELQQLPSNKSKPDSIHKKKDLVIQVAKDKFGAIKSEYQKVIYYELGFVVCAVVGILFIVLVPLVGLLFCMCRCCDNCGGEMHQRQRKNADCQRGLLTTLLLTTTFVITAGVLCAYAANQNLSSQLKTMKRLVNSNLRDFYTFANNTPAQIDYLVSQYGTTKDHVLYDLENVGQLLGGKIHDELGKVVLPALDEAQDMAKVIKDSKVALENVNQSLGVLQQGTAQLQSNLRKVREDITNALDDPLCADSRSHMVHICVNILSSLSQLEISANYSSLPGVKEQLAKVKDVLKTNLTQIVYKGSVAFNDTPTMVTNQTRNVAEGVRSLLDGIGNDITKFSKVFPVQTTVNNVTVFISHTHSQIEDLYPEIDKMDFYRWIGCITLCCMVALILAFNFLGLLCGILGFDRQVSPTTRGCVSNTGGNLLMAGVGFSFMFSWVLMGVVAATFVVGGNVEKLVCEPLHSRELFKVMDTPNLVNPSWKHFIPGYLYNDPEMDLTVENIYSTCKENRGIYSALRLDRLFNISALLNTSSYTKDVSTNFDALKVDLNTIVLLNPDGRQNLINFTETGIEDINFAAYIEELSKDVTRVDLQTFANDLDSQADQLTKGPVQISIKYQANILRKIFNSQVIPLQESMKYVNARNTMNQSIRFLERTASDIPNKITKILHVIEEAQYLISHNASFTISQESEKYKQTIIGYFRQYIDWIKTALMTEVAACKPVSNIVDTAEILACGFFFDSMNTFWFGLGCSALFLLPSIILSVRLAKFYRRMDTEDVYDDIDTIPMKT</sequence>
<evidence type="ECO:0000256" key="2">
    <source>
        <dbReference type="ARBA" id="ARBA00006058"/>
    </source>
</evidence>
<feature type="transmembrane region" description="Helical" evidence="7">
    <location>
        <begin position="435"/>
        <end position="460"/>
    </location>
</feature>
<dbReference type="Pfam" id="PF05478">
    <property type="entry name" value="Prominin"/>
    <property type="match status" value="1"/>
</dbReference>
<dbReference type="GO" id="GO:0016324">
    <property type="term" value="C:apical plasma membrane"/>
    <property type="evidence" value="ECO:0007669"/>
    <property type="project" value="TreeGrafter"/>
</dbReference>
<comment type="caution">
    <text evidence="8">The sequence shown here is derived from an EMBL/GenBank/DDBJ whole genome shotgun (WGS) entry which is preliminary data.</text>
</comment>
<dbReference type="GO" id="GO:0031528">
    <property type="term" value="C:microvillus membrane"/>
    <property type="evidence" value="ECO:0007669"/>
    <property type="project" value="UniProtKB-SubCell"/>
</dbReference>
<proteinExistence type="inferred from homology"/>
<dbReference type="PANTHER" id="PTHR22730:SF3">
    <property type="entry name" value="PROMININ-1"/>
    <property type="match status" value="1"/>
</dbReference>
<feature type="transmembrane region" description="Helical" evidence="7">
    <location>
        <begin position="385"/>
        <end position="414"/>
    </location>
</feature>
<evidence type="ECO:0000256" key="4">
    <source>
        <dbReference type="ARBA" id="ARBA00022989"/>
    </source>
</evidence>